<dbReference type="AlphaFoldDB" id="A0A853L440"/>
<gene>
    <name evidence="1" type="ORF">TH4_00670</name>
</gene>
<evidence type="ECO:0000313" key="2">
    <source>
        <dbReference type="Proteomes" id="UP000094009"/>
    </source>
</evidence>
<dbReference type="EMBL" id="JPVZ01000001">
    <property type="protein sequence ID" value="OAZ11636.1"/>
    <property type="molecule type" value="Genomic_DNA"/>
</dbReference>
<dbReference type="Proteomes" id="UP000094009">
    <property type="component" value="Unassembled WGS sequence"/>
</dbReference>
<protein>
    <submittedName>
        <fullName evidence="1">Uncharacterized protein</fullName>
    </submittedName>
</protein>
<name>A0A853L440_9PROT</name>
<comment type="caution">
    <text evidence="1">The sequence shown here is derived from an EMBL/GenBank/DDBJ whole genome shotgun (WGS) entry which is preliminary data.</text>
</comment>
<proteinExistence type="predicted"/>
<organism evidence="1 2">
    <name type="scientific">Thalassospira tepidiphila MCCC 1A03514</name>
    <dbReference type="NCBI Taxonomy" id="1177930"/>
    <lineage>
        <taxon>Bacteria</taxon>
        <taxon>Pseudomonadati</taxon>
        <taxon>Pseudomonadota</taxon>
        <taxon>Alphaproteobacteria</taxon>
        <taxon>Rhodospirillales</taxon>
        <taxon>Thalassospiraceae</taxon>
        <taxon>Thalassospira</taxon>
    </lineage>
</organism>
<accession>A0A853L440</accession>
<sequence length="65" mass="7138">MLLSKTILPFDRGTVLLNAALASGGDAWIENIRIARNHIIAIVDRVSEVAVPIYFSELWTRTGTA</sequence>
<reference evidence="1 2" key="1">
    <citation type="submission" date="2014-07" db="EMBL/GenBank/DDBJ databases">
        <title>Draft genome sequence of Thalassospira tepidiphila 1-1B.</title>
        <authorList>
            <person name="Lai Q."/>
            <person name="Shao Z."/>
        </authorList>
    </citation>
    <scope>NUCLEOTIDE SEQUENCE [LARGE SCALE GENOMIC DNA]</scope>
    <source>
        <strain evidence="1 2">MCCC 1A03514</strain>
    </source>
</reference>
<evidence type="ECO:0000313" key="1">
    <source>
        <dbReference type="EMBL" id="OAZ11636.1"/>
    </source>
</evidence>